<organism evidence="3 4">
    <name type="scientific">Deinococcus ruber</name>
    <dbReference type="NCBI Taxonomy" id="1848197"/>
    <lineage>
        <taxon>Bacteria</taxon>
        <taxon>Thermotogati</taxon>
        <taxon>Deinococcota</taxon>
        <taxon>Deinococci</taxon>
        <taxon>Deinococcales</taxon>
        <taxon>Deinococcaceae</taxon>
        <taxon>Deinococcus</taxon>
    </lineage>
</organism>
<dbReference type="AlphaFoldDB" id="A0A918F3C5"/>
<gene>
    <name evidence="3" type="ORF">GCM10008957_07600</name>
</gene>
<dbReference type="InterPro" id="IPR019845">
    <property type="entry name" value="Squalene/phytoene_synthase_CS"/>
</dbReference>
<keyword evidence="4" id="KW-1185">Reference proteome</keyword>
<dbReference type="EMBL" id="BMQL01000002">
    <property type="protein sequence ID" value="GGQ97613.1"/>
    <property type="molecule type" value="Genomic_DNA"/>
</dbReference>
<dbReference type="InterPro" id="IPR008949">
    <property type="entry name" value="Isoprenoid_synthase_dom_sf"/>
</dbReference>
<dbReference type="GO" id="GO:0051996">
    <property type="term" value="F:squalene synthase [NAD(P)H] activity"/>
    <property type="evidence" value="ECO:0007669"/>
    <property type="project" value="InterPro"/>
</dbReference>
<accession>A0A918F3C5</accession>
<reference evidence="3" key="2">
    <citation type="submission" date="2020-09" db="EMBL/GenBank/DDBJ databases">
        <authorList>
            <person name="Sun Q."/>
            <person name="Ohkuma M."/>
        </authorList>
    </citation>
    <scope>NUCLEOTIDE SEQUENCE</scope>
    <source>
        <strain evidence="3">JCM 31311</strain>
    </source>
</reference>
<dbReference type="Pfam" id="PF00494">
    <property type="entry name" value="SQS_PSY"/>
    <property type="match status" value="1"/>
</dbReference>
<evidence type="ECO:0000313" key="4">
    <source>
        <dbReference type="Proteomes" id="UP000603865"/>
    </source>
</evidence>
<dbReference type="PROSITE" id="PS01045">
    <property type="entry name" value="SQUALEN_PHYTOEN_SYN_2"/>
    <property type="match status" value="1"/>
</dbReference>
<dbReference type="SFLD" id="SFLDG01018">
    <property type="entry name" value="Squalene/Phytoene_Synthase_Lik"/>
    <property type="match status" value="1"/>
</dbReference>
<feature type="region of interest" description="Disordered" evidence="2">
    <location>
        <begin position="1"/>
        <end position="25"/>
    </location>
</feature>
<dbReference type="SFLD" id="SFLDG01212">
    <property type="entry name" value="Phytoene_synthase_like"/>
    <property type="match status" value="1"/>
</dbReference>
<reference evidence="3" key="1">
    <citation type="journal article" date="2014" name="Int. J. Syst. Evol. Microbiol.">
        <title>Complete genome sequence of Corynebacterium casei LMG S-19264T (=DSM 44701T), isolated from a smear-ripened cheese.</title>
        <authorList>
            <consortium name="US DOE Joint Genome Institute (JGI-PGF)"/>
            <person name="Walter F."/>
            <person name="Albersmeier A."/>
            <person name="Kalinowski J."/>
            <person name="Ruckert C."/>
        </authorList>
    </citation>
    <scope>NUCLEOTIDE SEQUENCE</scope>
    <source>
        <strain evidence="3">JCM 31311</strain>
    </source>
</reference>
<evidence type="ECO:0000256" key="1">
    <source>
        <dbReference type="ARBA" id="ARBA00022679"/>
    </source>
</evidence>
<proteinExistence type="predicted"/>
<dbReference type="GO" id="GO:0004311">
    <property type="term" value="F:geranylgeranyl diphosphate synthase activity"/>
    <property type="evidence" value="ECO:0007669"/>
    <property type="project" value="InterPro"/>
</dbReference>
<dbReference type="SFLD" id="SFLDS00005">
    <property type="entry name" value="Isoprenoid_Synthase_Type_I"/>
    <property type="match status" value="1"/>
</dbReference>
<dbReference type="Gene3D" id="1.10.600.10">
    <property type="entry name" value="Farnesyl Diphosphate Synthase"/>
    <property type="match status" value="1"/>
</dbReference>
<dbReference type="CDD" id="cd00683">
    <property type="entry name" value="Trans_IPPS_HH"/>
    <property type="match status" value="1"/>
</dbReference>
<dbReference type="SUPFAM" id="SSF48576">
    <property type="entry name" value="Terpenoid synthases"/>
    <property type="match status" value="1"/>
</dbReference>
<dbReference type="GO" id="GO:0016117">
    <property type="term" value="P:carotenoid biosynthetic process"/>
    <property type="evidence" value="ECO:0007669"/>
    <property type="project" value="UniProtKB-ARBA"/>
</dbReference>
<dbReference type="InterPro" id="IPR044843">
    <property type="entry name" value="Trans_IPPS_bact-type"/>
</dbReference>
<dbReference type="InterPro" id="IPR002060">
    <property type="entry name" value="Squ/phyt_synthse"/>
</dbReference>
<dbReference type="Proteomes" id="UP000603865">
    <property type="component" value="Unassembled WGS sequence"/>
</dbReference>
<evidence type="ECO:0000313" key="3">
    <source>
        <dbReference type="EMBL" id="GGQ97613.1"/>
    </source>
</evidence>
<dbReference type="PANTHER" id="PTHR31480">
    <property type="entry name" value="BIFUNCTIONAL LYCOPENE CYCLASE/PHYTOENE SYNTHASE"/>
    <property type="match status" value="1"/>
</dbReference>
<evidence type="ECO:0000256" key="2">
    <source>
        <dbReference type="SAM" id="MobiDB-lite"/>
    </source>
</evidence>
<dbReference type="InterPro" id="IPR033904">
    <property type="entry name" value="Trans_IPPS_HH"/>
</dbReference>
<protein>
    <submittedName>
        <fullName evidence="3">Phytoene synthase</fullName>
    </submittedName>
</protein>
<keyword evidence="1" id="KW-0808">Transferase</keyword>
<sequence length="317" mass="35710">MNQEHPLNAPDVWSVSTASSRPRADVQMQPELAEALLHCRDMTRLHSRTFYFGSRFFPLQQRQAVWAVYATCRQGDDIADEPDGGGPLALTDWWARIQAALNGHLTLSERGPDAVSQALCWAARHYPLPRSAFEELYLGLRMDLQGYEYRTMDDLEVYCRRVAGVVGFMIAPICGYQGGAQTLDYALKLGQAMQLTNILRDVGEDLARGRVYLPHELQRQFGVTRQMLEAGQVTPEYRALMQHLIRLARQWYTEGSAGIPNLNGSGRLAVATAARAYAGILDALERNDYDNFSHRAHVSGVGKLLMLPQAWWQTRRT</sequence>
<name>A0A918F3C5_9DEIO</name>
<comment type="caution">
    <text evidence="3">The sequence shown here is derived from an EMBL/GenBank/DDBJ whole genome shotgun (WGS) entry which is preliminary data.</text>
</comment>